<keyword evidence="2 4" id="KW-0863">Zinc-finger</keyword>
<protein>
    <recommendedName>
        <fullName evidence="6">MYND-type domain-containing protein</fullName>
    </recommendedName>
</protein>
<keyword evidence="3" id="KW-0862">Zinc</keyword>
<dbReference type="GO" id="GO:0008270">
    <property type="term" value="F:zinc ion binding"/>
    <property type="evidence" value="ECO:0007669"/>
    <property type="project" value="UniProtKB-KW"/>
</dbReference>
<feature type="compositionally biased region" description="Acidic residues" evidence="5">
    <location>
        <begin position="54"/>
        <end position="70"/>
    </location>
</feature>
<dbReference type="PROSITE" id="PS50865">
    <property type="entry name" value="ZF_MYND_2"/>
    <property type="match status" value="1"/>
</dbReference>
<feature type="region of interest" description="Disordered" evidence="5">
    <location>
        <begin position="458"/>
        <end position="492"/>
    </location>
</feature>
<dbReference type="InterPro" id="IPR002893">
    <property type="entry name" value="Znf_MYND"/>
</dbReference>
<organism evidence="7 8">
    <name type="scientific">Cladophialophora psammophila CBS 110553</name>
    <dbReference type="NCBI Taxonomy" id="1182543"/>
    <lineage>
        <taxon>Eukaryota</taxon>
        <taxon>Fungi</taxon>
        <taxon>Dikarya</taxon>
        <taxon>Ascomycota</taxon>
        <taxon>Pezizomycotina</taxon>
        <taxon>Eurotiomycetes</taxon>
        <taxon>Chaetothyriomycetidae</taxon>
        <taxon>Chaetothyriales</taxon>
        <taxon>Herpotrichiellaceae</taxon>
        <taxon>Cladophialophora</taxon>
    </lineage>
</organism>
<feature type="domain" description="MYND-type" evidence="6">
    <location>
        <begin position="503"/>
        <end position="541"/>
    </location>
</feature>
<evidence type="ECO:0000256" key="4">
    <source>
        <dbReference type="PROSITE-ProRule" id="PRU00134"/>
    </source>
</evidence>
<evidence type="ECO:0000259" key="6">
    <source>
        <dbReference type="PROSITE" id="PS50865"/>
    </source>
</evidence>
<dbReference type="SUPFAM" id="SSF144232">
    <property type="entry name" value="HIT/MYND zinc finger-like"/>
    <property type="match status" value="1"/>
</dbReference>
<gene>
    <name evidence="7" type="ORF">A1O5_02120</name>
</gene>
<keyword evidence="8" id="KW-1185">Reference proteome</keyword>
<sequence>MARVSVVHALPVSPNDNDAVEWSFPPDLESEITTLAAWCQVHQQQRLPLSSSIEDSDDDLDESTNNEEECTNLPVPPSPDGDGAMKKGFLDRLAELLCYRKDPALITSTALIYTEMGATIVAARNSTSRRKTWSTEDVKMLEYLAEVLERVSADDLFESNPLPALQRILVEYYSQRIRHHAKNVMSIENGNTGLNFFNDGVCNAVVSGHLEAYDFARHVEAISYSTDFYTGLKATLTVDKLRRVVEELAFIRRPMQGAGAFLHVGQQYPGFRKVRIVLLDSLPARKVKTWPLPREAFSVTPQLEPKYHAELKKHKNLHAEMVLMAYFLACKGPCPEVFPYLGVSKKTCLLCGHLLRELGFFETRANHGKCYSQWTFPHTIRTTPEIAERLRGAVQRLRDILWDEGTKRDLSHRDAEKESMMAVPVAPRYGRKTTPFHRLVDDPRFIARETEWLAMSRKRDGEANSNDKSLVKLSDARDGASTPEVDTEGLEGKKTDATSPMVCAFCKATCELAHICKKCGVAAYCALDCYRSDWHRHKFSCRLGRPTDATDYLVLACHANKFSLEDDVANKYGFRYFASGHDRWRLFKLYRRLIVDWKIDEDELRSAVEQNKLKEMLTFRCSQTQAPCMLRDMQWLQSAEGFGTEAKGPGLAVIFEAAQRKLLSPNEQRVPIVELQPPEKRQALVFYVQIRNGFMPNADEDNWVSLGFCTAADPESEQRLASAYGSLVERCSFDEFWKAMAESRMVELFGKYGLADRILHMRNFKDLMTIIKKWHQSVWELKRFTCMNVADPFRAVVEDYGFKNCEDARERMQLRGIYQEYFERGGDEMRLHEACIAGNLGSFLESVLGRSLAVSPNLLRNSYPLENCPYMGMVTDSVIVCPESALDQVKAFASGDGGKEALVIPIPDAWDEAMTKSLYDRAAFLGTGLRKRYYSGSGGKVLMSLALQQGSL</sequence>
<dbReference type="AlphaFoldDB" id="W9XYT7"/>
<evidence type="ECO:0000313" key="8">
    <source>
        <dbReference type="Proteomes" id="UP000019471"/>
    </source>
</evidence>
<evidence type="ECO:0000256" key="2">
    <source>
        <dbReference type="ARBA" id="ARBA00022771"/>
    </source>
</evidence>
<comment type="caution">
    <text evidence="7">The sequence shown here is derived from an EMBL/GenBank/DDBJ whole genome shotgun (WGS) entry which is preliminary data.</text>
</comment>
<dbReference type="RefSeq" id="XP_007740926.1">
    <property type="nucleotide sequence ID" value="XM_007742736.1"/>
</dbReference>
<dbReference type="EMBL" id="AMGX01000002">
    <property type="protein sequence ID" value="EXJ75424.1"/>
    <property type="molecule type" value="Genomic_DNA"/>
</dbReference>
<dbReference type="GeneID" id="19186853"/>
<evidence type="ECO:0000256" key="3">
    <source>
        <dbReference type="ARBA" id="ARBA00022833"/>
    </source>
</evidence>
<keyword evidence="1" id="KW-0479">Metal-binding</keyword>
<dbReference type="Proteomes" id="UP000019471">
    <property type="component" value="Unassembled WGS sequence"/>
</dbReference>
<dbReference type="OrthoDB" id="4354294at2759"/>
<dbReference type="InterPro" id="IPR027796">
    <property type="entry name" value="OTT_1508_deam-like"/>
</dbReference>
<name>W9XYT7_9EURO</name>
<evidence type="ECO:0000256" key="1">
    <source>
        <dbReference type="ARBA" id="ARBA00022723"/>
    </source>
</evidence>
<proteinExistence type="predicted"/>
<reference evidence="7 8" key="1">
    <citation type="submission" date="2013-03" db="EMBL/GenBank/DDBJ databases">
        <title>The Genome Sequence of Cladophialophora psammophila CBS 110553.</title>
        <authorList>
            <consortium name="The Broad Institute Genomics Platform"/>
            <person name="Cuomo C."/>
            <person name="de Hoog S."/>
            <person name="Gorbushina A."/>
            <person name="Walker B."/>
            <person name="Young S.K."/>
            <person name="Zeng Q."/>
            <person name="Gargeya S."/>
            <person name="Fitzgerald M."/>
            <person name="Haas B."/>
            <person name="Abouelleil A."/>
            <person name="Allen A.W."/>
            <person name="Alvarado L."/>
            <person name="Arachchi H.M."/>
            <person name="Berlin A.M."/>
            <person name="Chapman S.B."/>
            <person name="Gainer-Dewar J."/>
            <person name="Goldberg J."/>
            <person name="Griggs A."/>
            <person name="Gujja S."/>
            <person name="Hansen M."/>
            <person name="Howarth C."/>
            <person name="Imamovic A."/>
            <person name="Ireland A."/>
            <person name="Larimer J."/>
            <person name="McCowan C."/>
            <person name="Murphy C."/>
            <person name="Pearson M."/>
            <person name="Poon T.W."/>
            <person name="Priest M."/>
            <person name="Roberts A."/>
            <person name="Saif S."/>
            <person name="Shea T."/>
            <person name="Sisk P."/>
            <person name="Sykes S."/>
            <person name="Wortman J."/>
            <person name="Nusbaum C."/>
            <person name="Birren B."/>
        </authorList>
    </citation>
    <scope>NUCLEOTIDE SEQUENCE [LARGE SCALE GENOMIC DNA]</scope>
    <source>
        <strain evidence="7 8">CBS 110553</strain>
    </source>
</reference>
<dbReference type="STRING" id="1182543.W9XYT7"/>
<dbReference type="PROSITE" id="PS01360">
    <property type="entry name" value="ZF_MYND_1"/>
    <property type="match status" value="1"/>
</dbReference>
<dbReference type="Pfam" id="PF14441">
    <property type="entry name" value="OTT_1508_deam"/>
    <property type="match status" value="1"/>
</dbReference>
<feature type="region of interest" description="Disordered" evidence="5">
    <location>
        <begin position="48"/>
        <end position="84"/>
    </location>
</feature>
<dbReference type="eggNOG" id="ENOG502S8AN">
    <property type="taxonomic scope" value="Eukaryota"/>
</dbReference>
<dbReference type="Gene3D" id="6.10.140.2220">
    <property type="match status" value="1"/>
</dbReference>
<evidence type="ECO:0000256" key="5">
    <source>
        <dbReference type="SAM" id="MobiDB-lite"/>
    </source>
</evidence>
<evidence type="ECO:0000313" key="7">
    <source>
        <dbReference type="EMBL" id="EXJ75424.1"/>
    </source>
</evidence>
<accession>W9XYT7</accession>
<dbReference type="HOGENOM" id="CLU_007949_0_0_1"/>